<dbReference type="InterPro" id="IPR027417">
    <property type="entry name" value="P-loop_NTPase"/>
</dbReference>
<dbReference type="Pfam" id="PF00225">
    <property type="entry name" value="Kinesin"/>
    <property type="match status" value="2"/>
</dbReference>
<dbReference type="InterPro" id="IPR027640">
    <property type="entry name" value="Kinesin-like_fam"/>
</dbReference>
<dbReference type="GeneID" id="103546915"/>
<comment type="similarity">
    <text evidence="6 7">Belongs to the TRAFAC class myosin-kinesin ATPase superfamily. Kinesin family.</text>
</comment>
<feature type="coiled-coil region" evidence="8">
    <location>
        <begin position="146"/>
        <end position="173"/>
    </location>
</feature>
<proteinExistence type="inferred from homology"/>
<evidence type="ECO:0000256" key="7">
    <source>
        <dbReference type="RuleBase" id="RU000394"/>
    </source>
</evidence>
<dbReference type="InterPro" id="IPR036961">
    <property type="entry name" value="Kinesin_motor_dom_sf"/>
</dbReference>
<evidence type="ECO:0000313" key="11">
    <source>
        <dbReference type="Proteomes" id="UP001652662"/>
    </source>
</evidence>
<evidence type="ECO:0000256" key="5">
    <source>
        <dbReference type="ARBA" id="ARBA00023212"/>
    </source>
</evidence>
<dbReference type="Proteomes" id="UP001652662">
    <property type="component" value="Chromosome 32"/>
</dbReference>
<dbReference type="SUPFAM" id="SSF52540">
    <property type="entry name" value="P-loop containing nucleoside triphosphate hydrolases"/>
    <property type="match status" value="1"/>
</dbReference>
<evidence type="ECO:0000256" key="9">
    <source>
        <dbReference type="SAM" id="MobiDB-lite"/>
    </source>
</evidence>
<accession>A0ABM4N238</accession>
<keyword evidence="5" id="KW-0206">Cytoskeleton</keyword>
<dbReference type="PROSITE" id="PS00411">
    <property type="entry name" value="KINESIN_MOTOR_1"/>
    <property type="match status" value="1"/>
</dbReference>
<feature type="coiled-coil region" evidence="8">
    <location>
        <begin position="9"/>
        <end position="50"/>
    </location>
</feature>
<dbReference type="PANTHER" id="PTHR47972">
    <property type="entry name" value="KINESIN-LIKE PROTEIN KLP-3"/>
    <property type="match status" value="1"/>
</dbReference>
<feature type="compositionally biased region" description="Polar residues" evidence="9">
    <location>
        <begin position="414"/>
        <end position="424"/>
    </location>
</feature>
<dbReference type="RefSeq" id="XP_070459006.1">
    <property type="nucleotide sequence ID" value="XM_070602905.1"/>
</dbReference>
<dbReference type="PRINTS" id="PR00380">
    <property type="entry name" value="KINESINHEAVY"/>
</dbReference>
<evidence type="ECO:0000256" key="4">
    <source>
        <dbReference type="ARBA" id="ARBA00022840"/>
    </source>
</evidence>
<reference evidence="12" key="1">
    <citation type="submission" date="2025-08" db="UniProtKB">
        <authorList>
            <consortium name="RefSeq"/>
        </authorList>
    </citation>
    <scope>IDENTIFICATION</scope>
    <source>
        <tissue evidence="12">Blood</tissue>
    </source>
</reference>
<evidence type="ECO:0000256" key="8">
    <source>
        <dbReference type="SAM" id="Coils"/>
    </source>
</evidence>
<keyword evidence="8" id="KW-0175">Coiled coil</keyword>
<dbReference type="Gene3D" id="3.40.850.10">
    <property type="entry name" value="Kinesin motor domain"/>
    <property type="match status" value="1"/>
</dbReference>
<dbReference type="InterPro" id="IPR001752">
    <property type="entry name" value="Kinesin_motor_dom"/>
</dbReference>
<evidence type="ECO:0000256" key="6">
    <source>
        <dbReference type="PROSITE-ProRule" id="PRU00283"/>
    </source>
</evidence>
<sequence length="606" mass="66533">MPARGGRWAGFWEQRARQLQRQVQAKEERIVELETENAILHLKLAEYQEMTGKSSHAATRFCLLCDEQEGLQRGTRSSLAQLCRVIQKVKQDRKELRSSSLDLLRDCQGQQQDCGSEIVTAVQGAQRHHEAVLAWQSKAGCLEQSLRETTERYQLEKQKRKQLHNRLVELKGNIRVHCRIRPALPFDKESEDPLSQNSSVSAEVAHAVDDETVLVRWDRPGHPWINKTYNFERVYGPAESQRVVFEEVCPLLTSLLDGYNVCIMAYGQTGSGKSYTMMGPHSRKEPVLPVESQGDLGIIPRAAEELFRLISENPSRSPKVAVSVVEVYNNDIFDLLAKDSCAVTSGVKREVLTTKAGKKEIPSLTYESVHSTEEFLTLVDGRLRLRAKHATLVHADSSRSHLIITVTLTTAPSWDSPANRQSDVSLLKEPDCPSPRQPATGRRHSAAHRTSSWSPGAAPEGPTGHMEQVHAKLQLVDLAGSECAGVSGVTGAALRETSFINRSLAALADVLGALSERRGHVPYRNSKLTHLLQDVLGNSVPPEGETAVPLLRGELAPPGHTSSGGLLALWVTIVPSLIFLALSLAPAHFPVLLCGPTLGLACLLGA</sequence>
<protein>
    <recommendedName>
        <fullName evidence="7">Kinesin-like protein</fullName>
    </recommendedName>
</protein>
<keyword evidence="2" id="KW-0963">Cytoplasm</keyword>
<keyword evidence="11" id="KW-1185">Reference proteome</keyword>
<dbReference type="PANTHER" id="PTHR47972:SF63">
    <property type="entry name" value="KINESIN FAMILY MEMBER 25"/>
    <property type="match status" value="1"/>
</dbReference>
<feature type="binding site" evidence="6">
    <location>
        <begin position="267"/>
        <end position="274"/>
    </location>
    <ligand>
        <name>ATP</name>
        <dbReference type="ChEBI" id="CHEBI:30616"/>
    </ligand>
</feature>
<gene>
    <name evidence="12" type="primary">KIF25</name>
</gene>
<evidence type="ECO:0000259" key="10">
    <source>
        <dbReference type="PROSITE" id="PS50067"/>
    </source>
</evidence>
<dbReference type="PROSITE" id="PS50067">
    <property type="entry name" value="KINESIN_MOTOR_2"/>
    <property type="match status" value="1"/>
</dbReference>
<name>A0ABM4N238_EQUPR</name>
<keyword evidence="3 6" id="KW-0547">Nucleotide-binding</keyword>
<comment type="subcellular location">
    <subcellularLocation>
        <location evidence="1">Cytoplasm</location>
        <location evidence="1">Cytoskeleton</location>
    </subcellularLocation>
</comment>
<feature type="region of interest" description="Disordered" evidence="9">
    <location>
        <begin position="414"/>
        <end position="465"/>
    </location>
</feature>
<dbReference type="InterPro" id="IPR019821">
    <property type="entry name" value="Kinesin_motor_CS"/>
</dbReference>
<evidence type="ECO:0000256" key="1">
    <source>
        <dbReference type="ARBA" id="ARBA00004245"/>
    </source>
</evidence>
<organism evidence="11 12">
    <name type="scientific">Equus przewalskii</name>
    <name type="common">Przewalski's horse</name>
    <name type="synonym">Equus caballus przewalskii</name>
    <dbReference type="NCBI Taxonomy" id="9798"/>
    <lineage>
        <taxon>Eukaryota</taxon>
        <taxon>Metazoa</taxon>
        <taxon>Chordata</taxon>
        <taxon>Craniata</taxon>
        <taxon>Vertebrata</taxon>
        <taxon>Euteleostomi</taxon>
        <taxon>Mammalia</taxon>
        <taxon>Eutheria</taxon>
        <taxon>Laurasiatheria</taxon>
        <taxon>Perissodactyla</taxon>
        <taxon>Equidae</taxon>
        <taxon>Equus</taxon>
    </lineage>
</organism>
<evidence type="ECO:0000256" key="2">
    <source>
        <dbReference type="ARBA" id="ARBA00022490"/>
    </source>
</evidence>
<feature type="domain" description="Kinesin motor" evidence="10">
    <location>
        <begin position="173"/>
        <end position="537"/>
    </location>
</feature>
<keyword evidence="4 6" id="KW-0067">ATP-binding</keyword>
<dbReference type="SMART" id="SM00129">
    <property type="entry name" value="KISc"/>
    <property type="match status" value="1"/>
</dbReference>
<evidence type="ECO:0000256" key="3">
    <source>
        <dbReference type="ARBA" id="ARBA00022741"/>
    </source>
</evidence>
<keyword evidence="7" id="KW-0493">Microtubule</keyword>
<keyword evidence="6 7" id="KW-0505">Motor protein</keyword>
<evidence type="ECO:0000313" key="12">
    <source>
        <dbReference type="RefSeq" id="XP_070459006.1"/>
    </source>
</evidence>